<name>A0A841BIN0_9ACTN</name>
<organism evidence="2 3">
    <name type="scientific">Allocatelliglobosispora scoriae</name>
    <dbReference type="NCBI Taxonomy" id="643052"/>
    <lineage>
        <taxon>Bacteria</taxon>
        <taxon>Bacillati</taxon>
        <taxon>Actinomycetota</taxon>
        <taxon>Actinomycetes</taxon>
        <taxon>Micromonosporales</taxon>
        <taxon>Micromonosporaceae</taxon>
        <taxon>Allocatelliglobosispora</taxon>
    </lineage>
</organism>
<keyword evidence="1" id="KW-0472">Membrane</keyword>
<accession>A0A841BIN0</accession>
<evidence type="ECO:0000313" key="2">
    <source>
        <dbReference type="EMBL" id="MBB5868977.1"/>
    </source>
</evidence>
<protein>
    <submittedName>
        <fullName evidence="2">Uncharacterized protein</fullName>
    </submittedName>
</protein>
<gene>
    <name evidence="2" type="ORF">F4553_002356</name>
</gene>
<proteinExistence type="predicted"/>
<feature type="transmembrane region" description="Helical" evidence="1">
    <location>
        <begin position="127"/>
        <end position="150"/>
    </location>
</feature>
<keyword evidence="1" id="KW-1133">Transmembrane helix</keyword>
<evidence type="ECO:0000313" key="3">
    <source>
        <dbReference type="Proteomes" id="UP000587527"/>
    </source>
</evidence>
<keyword evidence="3" id="KW-1185">Reference proteome</keyword>
<keyword evidence="1" id="KW-0812">Transmembrane</keyword>
<evidence type="ECO:0000256" key="1">
    <source>
        <dbReference type="SAM" id="Phobius"/>
    </source>
</evidence>
<reference evidence="2 3" key="1">
    <citation type="submission" date="2020-08" db="EMBL/GenBank/DDBJ databases">
        <title>Sequencing the genomes of 1000 actinobacteria strains.</title>
        <authorList>
            <person name="Klenk H.-P."/>
        </authorList>
    </citation>
    <scope>NUCLEOTIDE SEQUENCE [LARGE SCALE GENOMIC DNA]</scope>
    <source>
        <strain evidence="2 3">DSM 45362</strain>
    </source>
</reference>
<dbReference type="AlphaFoldDB" id="A0A841BIN0"/>
<comment type="caution">
    <text evidence="2">The sequence shown here is derived from an EMBL/GenBank/DDBJ whole genome shotgun (WGS) entry which is preliminary data.</text>
</comment>
<dbReference type="Proteomes" id="UP000587527">
    <property type="component" value="Unassembled WGS sequence"/>
</dbReference>
<feature type="transmembrane region" description="Helical" evidence="1">
    <location>
        <begin position="12"/>
        <end position="34"/>
    </location>
</feature>
<dbReference type="EMBL" id="JACHMN010000002">
    <property type="protein sequence ID" value="MBB5868977.1"/>
    <property type="molecule type" value="Genomic_DNA"/>
</dbReference>
<feature type="transmembrane region" description="Helical" evidence="1">
    <location>
        <begin position="162"/>
        <end position="183"/>
    </location>
</feature>
<dbReference type="RefSeq" id="WP_184835302.1">
    <property type="nucleotide sequence ID" value="NZ_JACHMN010000002.1"/>
</dbReference>
<sequence>MLWRMLAGPEIATILGAVLVPVLTAVLGAVGILLRDRSKTGRRKLQMEDAGRRVALANEWWQARQSVPSSPETLQADASRVLTWLDTAAEAFGGQQAASTDLRPESLGRRLVLAYPFRRWTARLVRVGFYVDLGLMLIMLLTSMQVMVTGDAGPGRTMQDRVVWGLISAFLLGLVALGLRLWAVTIEEVAARRAAAVTA</sequence>